<dbReference type="SUPFAM" id="SSF51569">
    <property type="entry name" value="Aldolase"/>
    <property type="match status" value="1"/>
</dbReference>
<dbReference type="RefSeq" id="WP_106240341.1">
    <property type="nucleotide sequence ID" value="NZ_PVZC01000001.1"/>
</dbReference>
<dbReference type="GO" id="GO:0016829">
    <property type="term" value="F:lyase activity"/>
    <property type="evidence" value="ECO:0007669"/>
    <property type="project" value="UniProtKB-KW"/>
</dbReference>
<dbReference type="EMBL" id="PVZC01000001">
    <property type="protein sequence ID" value="PRY02563.1"/>
    <property type="molecule type" value="Genomic_DNA"/>
</dbReference>
<evidence type="ECO:0000256" key="1">
    <source>
        <dbReference type="ARBA" id="ARBA00004761"/>
    </source>
</evidence>
<organism evidence="6 7">
    <name type="scientific">Allonocardiopsis opalescens</name>
    <dbReference type="NCBI Taxonomy" id="1144618"/>
    <lineage>
        <taxon>Bacteria</taxon>
        <taxon>Bacillati</taxon>
        <taxon>Actinomycetota</taxon>
        <taxon>Actinomycetes</taxon>
        <taxon>Streptosporangiales</taxon>
        <taxon>Allonocardiopsis</taxon>
    </lineage>
</organism>
<name>A0A2T0QFD8_9ACTN</name>
<reference evidence="6 7" key="1">
    <citation type="submission" date="2018-03" db="EMBL/GenBank/DDBJ databases">
        <title>Genomic Encyclopedia of Archaeal and Bacterial Type Strains, Phase II (KMG-II): from individual species to whole genera.</title>
        <authorList>
            <person name="Goeker M."/>
        </authorList>
    </citation>
    <scope>NUCLEOTIDE SEQUENCE [LARGE SCALE GENOMIC DNA]</scope>
    <source>
        <strain evidence="6 7">DSM 45601</strain>
    </source>
</reference>
<dbReference type="Proteomes" id="UP000237846">
    <property type="component" value="Unassembled WGS sequence"/>
</dbReference>
<comment type="pathway">
    <text evidence="1">Carbohydrate acid metabolism.</text>
</comment>
<protein>
    <submittedName>
        <fullName evidence="6">2-dehydro-3-deoxyphosphogluconate aldolase/(4S)-4-hydroxy-2-oxoglutarate aldolase</fullName>
    </submittedName>
</protein>
<dbReference type="Pfam" id="PF01081">
    <property type="entry name" value="Aldolase"/>
    <property type="match status" value="1"/>
</dbReference>
<comment type="similarity">
    <text evidence="2">Belongs to the KHG/KDPG aldolase family.</text>
</comment>
<keyword evidence="7" id="KW-1185">Reference proteome</keyword>
<dbReference type="InterPro" id="IPR013785">
    <property type="entry name" value="Aldolase_TIM"/>
</dbReference>
<dbReference type="CDD" id="cd00452">
    <property type="entry name" value="KDPG_aldolase"/>
    <property type="match status" value="1"/>
</dbReference>
<dbReference type="InterPro" id="IPR000887">
    <property type="entry name" value="Aldlse_KDPG_KHG"/>
</dbReference>
<dbReference type="AlphaFoldDB" id="A0A2T0QFD8"/>
<evidence type="ECO:0000256" key="4">
    <source>
        <dbReference type="ARBA" id="ARBA00023239"/>
    </source>
</evidence>
<accession>A0A2T0QFD8</accession>
<dbReference type="PANTHER" id="PTHR30246">
    <property type="entry name" value="2-KETO-3-DEOXY-6-PHOSPHOGLUCONATE ALDOLASE"/>
    <property type="match status" value="1"/>
</dbReference>
<evidence type="ECO:0000313" key="7">
    <source>
        <dbReference type="Proteomes" id="UP000237846"/>
    </source>
</evidence>
<sequence length="203" mass="21030">MTTNDMFDELFSTAQVMGIFRGVSPQDTVALCHAAWDAGVTAVEVPVQGEEAFDALSAAVVAGRARGRAVGAGTVRFPDQLRRAADAGARFTVAPGLDLDIVRLSNEIGIPHLPGVATSTDIDTALKAGLTWLKAFPASVLGAEWVRAQLAPFPEVRFIATGGIGADNARGFLDAGCRAVAIGSAFSDPAQRGSLLERGLLPA</sequence>
<dbReference type="PANTHER" id="PTHR30246:SF1">
    <property type="entry name" value="2-DEHYDRO-3-DEOXY-6-PHOSPHOGALACTONATE ALDOLASE-RELATED"/>
    <property type="match status" value="1"/>
</dbReference>
<comment type="caution">
    <text evidence="6">The sequence shown here is derived from an EMBL/GenBank/DDBJ whole genome shotgun (WGS) entry which is preliminary data.</text>
</comment>
<evidence type="ECO:0000256" key="3">
    <source>
        <dbReference type="ARBA" id="ARBA00011233"/>
    </source>
</evidence>
<evidence type="ECO:0000313" key="6">
    <source>
        <dbReference type="EMBL" id="PRY02563.1"/>
    </source>
</evidence>
<proteinExistence type="inferred from homology"/>
<gene>
    <name evidence="6" type="ORF">CLV72_1011165</name>
</gene>
<evidence type="ECO:0000256" key="5">
    <source>
        <dbReference type="ARBA" id="ARBA00023277"/>
    </source>
</evidence>
<keyword evidence="4" id="KW-0456">Lyase</keyword>
<evidence type="ECO:0000256" key="2">
    <source>
        <dbReference type="ARBA" id="ARBA00006906"/>
    </source>
</evidence>
<keyword evidence="5" id="KW-0119">Carbohydrate metabolism</keyword>
<dbReference type="Gene3D" id="3.20.20.70">
    <property type="entry name" value="Aldolase class I"/>
    <property type="match status" value="1"/>
</dbReference>
<dbReference type="OrthoDB" id="9805177at2"/>
<comment type="subunit">
    <text evidence="3">Homotrimer.</text>
</comment>